<name>A0A8S5SWJ3_9CAUD</name>
<proteinExistence type="predicted"/>
<organism evidence="1">
    <name type="scientific">Siphoviridae sp. ctDOT22</name>
    <dbReference type="NCBI Taxonomy" id="2827812"/>
    <lineage>
        <taxon>Viruses</taxon>
        <taxon>Duplodnaviria</taxon>
        <taxon>Heunggongvirae</taxon>
        <taxon>Uroviricota</taxon>
        <taxon>Caudoviricetes</taxon>
    </lineage>
</organism>
<protein>
    <submittedName>
        <fullName evidence="1">Uncharacterized protein</fullName>
    </submittedName>
</protein>
<accession>A0A8S5SWJ3</accession>
<sequence>MSILSRIGGEEIDRFIGLAFPKVRSGIEDVENEIRRVIPSQLLPRALRNPSASLQEIKERTEIDPNIYPIINYAIHNTLRRARSFHTGVIKRIGDDNGASLLDDPANAIDKLIDPLLSKINIKLPPDATKALRNLNNIIEDPVKGTLNAIGEYQAELTRATDWALKKFGYEGGIQGLAGAAKDEVAKNESLSRMLDNVSDVLPEEVQKLNPWKQARDTNKGEWINYPGFTTFKGYNSVKGLEVWTSNLWDIEIEPYYHKGSGPPPPPYSQNGNNFLPITSFEFMDSSLNPMAVELFGGSSILIPESENFQRSIRLNVLDVLQNGERVWKKYFSDYKKHMVNDYKVRPYKNCCTKITIHMYNTAMRRIHYKTYLGILMTPDTSFSGSSFGNEEYTIEYAIVGELGLTNARNFWETGGGKQK</sequence>
<evidence type="ECO:0000313" key="1">
    <source>
        <dbReference type="EMBL" id="DAF55071.1"/>
    </source>
</evidence>
<dbReference type="EMBL" id="BK032686">
    <property type="protein sequence ID" value="DAF55071.1"/>
    <property type="molecule type" value="Genomic_DNA"/>
</dbReference>
<reference evidence="1" key="1">
    <citation type="journal article" date="2021" name="Proc. Natl. Acad. Sci. U.S.A.">
        <title>A Catalog of Tens of Thousands of Viruses from Human Metagenomes Reveals Hidden Associations with Chronic Diseases.</title>
        <authorList>
            <person name="Tisza M.J."/>
            <person name="Buck C.B."/>
        </authorList>
    </citation>
    <scope>NUCLEOTIDE SEQUENCE</scope>
    <source>
        <strain evidence="1">CtDOT22</strain>
    </source>
</reference>